<protein>
    <submittedName>
        <fullName evidence="2">Collagen-like protein</fullName>
    </submittedName>
</protein>
<accession>A0A368JF71</accession>
<feature type="compositionally biased region" description="Low complexity" evidence="1">
    <location>
        <begin position="34"/>
        <end position="51"/>
    </location>
</feature>
<keyword evidence="3" id="KW-1185">Reference proteome</keyword>
<reference evidence="2 3" key="1">
    <citation type="submission" date="2018-07" db="EMBL/GenBank/DDBJ databases">
        <title>Genome analysis of Larkinella rosea.</title>
        <authorList>
            <person name="Zhou Z."/>
            <person name="Wang G."/>
        </authorList>
    </citation>
    <scope>NUCLEOTIDE SEQUENCE [LARGE SCALE GENOMIC DNA]</scope>
    <source>
        <strain evidence="3">zzj9</strain>
    </source>
</reference>
<organism evidence="2 3">
    <name type="scientific">Larkinella punicea</name>
    <dbReference type="NCBI Taxonomy" id="2315727"/>
    <lineage>
        <taxon>Bacteria</taxon>
        <taxon>Pseudomonadati</taxon>
        <taxon>Bacteroidota</taxon>
        <taxon>Cytophagia</taxon>
        <taxon>Cytophagales</taxon>
        <taxon>Spirosomataceae</taxon>
        <taxon>Larkinella</taxon>
    </lineage>
</organism>
<evidence type="ECO:0000313" key="3">
    <source>
        <dbReference type="Proteomes" id="UP000253383"/>
    </source>
</evidence>
<gene>
    <name evidence="2" type="ORF">DUE52_27620</name>
</gene>
<sequence length="186" mass="19766">MINLSIFSILRSLIVALTILSLFSACKSGEAGPKGDTGATGPAGPAGATGVAGPAGATGNANVIQISYGPRTTTASGFSNFSLNPLTTDQISNSVFFTYVSFPAEPFSWSFLPGSFRLMDNTYTYAVRIGARERQLYLDRNSGSGALTFNAIRIIAIPANDLRNGRKAAVDFSNYEEVKKFYNLPD</sequence>
<dbReference type="RefSeq" id="WP_114409326.1">
    <property type="nucleotide sequence ID" value="NZ_QOWE01000029.1"/>
</dbReference>
<proteinExistence type="predicted"/>
<dbReference type="Proteomes" id="UP000253383">
    <property type="component" value="Unassembled WGS sequence"/>
</dbReference>
<dbReference type="EMBL" id="QOWE01000029">
    <property type="protein sequence ID" value="RCR66310.1"/>
    <property type="molecule type" value="Genomic_DNA"/>
</dbReference>
<name>A0A368JF71_9BACT</name>
<comment type="caution">
    <text evidence="2">The sequence shown here is derived from an EMBL/GenBank/DDBJ whole genome shotgun (WGS) entry which is preliminary data.</text>
</comment>
<dbReference type="AlphaFoldDB" id="A0A368JF71"/>
<dbReference type="OrthoDB" id="956932at2"/>
<evidence type="ECO:0000256" key="1">
    <source>
        <dbReference type="SAM" id="MobiDB-lite"/>
    </source>
</evidence>
<evidence type="ECO:0000313" key="2">
    <source>
        <dbReference type="EMBL" id="RCR66310.1"/>
    </source>
</evidence>
<feature type="region of interest" description="Disordered" evidence="1">
    <location>
        <begin position="32"/>
        <end position="51"/>
    </location>
</feature>
<dbReference type="Gene3D" id="1.20.5.320">
    <property type="entry name" value="6-Phosphogluconate Dehydrogenase, domain 3"/>
    <property type="match status" value="1"/>
</dbReference>
<keyword evidence="2" id="KW-0176">Collagen</keyword>